<keyword evidence="1" id="KW-0378">Hydrolase</keyword>
<dbReference type="PANTHER" id="PTHR45648:SF13">
    <property type="entry name" value="OS02G0290900 PROTEIN"/>
    <property type="match status" value="1"/>
</dbReference>
<accession>A0A7J7ND38</accession>
<comment type="caution">
    <text evidence="3">The sequence shown here is derived from an EMBL/GenBank/DDBJ whole genome shotgun (WGS) entry which is preliminary data.</text>
</comment>
<evidence type="ECO:0000256" key="1">
    <source>
        <dbReference type="ARBA" id="ARBA00022801"/>
    </source>
</evidence>
<dbReference type="OrthoDB" id="1600564at2759"/>
<name>A0A7J7ND38_9MAGN</name>
<feature type="region of interest" description="Disordered" evidence="2">
    <location>
        <begin position="1"/>
        <end position="56"/>
    </location>
</feature>
<feature type="compositionally biased region" description="Basic and acidic residues" evidence="2">
    <location>
        <begin position="26"/>
        <end position="56"/>
    </location>
</feature>
<gene>
    <name evidence="3" type="ORF">GIB67_017123</name>
</gene>
<evidence type="ECO:0000256" key="2">
    <source>
        <dbReference type="SAM" id="MobiDB-lite"/>
    </source>
</evidence>
<dbReference type="Proteomes" id="UP000541444">
    <property type="component" value="Unassembled WGS sequence"/>
</dbReference>
<sequence length="368" mass="41558">MTRVEETTRERAQRFSGYNARRLQRTRAEETPEEGAERLSVDNARRRRARAEESAEERTRILSLDNARRVANRTQQSINLATKNQVLYNFEQGETSSRIKHTQEANKAHAPMVVDNRHDIQQDHVPEPIPIPASEMSSAQLFRKSCRDITWKYCPECQRFSTDMKMSGTLCSLCSNDKPAAGVPRKLVCIETALEAAKTDPTIVNMPFATNAINEFNTPGSPRNVIAVLQFNFLSSEMAGDGQIEGSIGGISQATELKKTETWTVLNISKRETDSLKDTLKSTPTENRTMKKASIIAISYQSKNGECVKEINDINFAMRYMVQELNQELADANLIFCDAFEASMEIMKNRQNYGFEVTTDACCEFGPW</sequence>
<feature type="compositionally biased region" description="Basic and acidic residues" evidence="2">
    <location>
        <begin position="1"/>
        <end position="13"/>
    </location>
</feature>
<keyword evidence="4" id="KW-1185">Reference proteome</keyword>
<dbReference type="InterPro" id="IPR051058">
    <property type="entry name" value="GDSL_Est/Lipase"/>
</dbReference>
<dbReference type="InterPro" id="IPR036514">
    <property type="entry name" value="SGNH_hydro_sf"/>
</dbReference>
<reference evidence="3 4" key="1">
    <citation type="journal article" date="2020" name="IScience">
        <title>Genome Sequencing of the Endangered Kingdonia uniflora (Circaeasteraceae, Ranunculales) Reveals Potential Mechanisms of Evolutionary Specialization.</title>
        <authorList>
            <person name="Sun Y."/>
            <person name="Deng T."/>
            <person name="Zhang A."/>
            <person name="Moore M.J."/>
            <person name="Landis J.B."/>
            <person name="Lin N."/>
            <person name="Zhang H."/>
            <person name="Zhang X."/>
            <person name="Huang J."/>
            <person name="Zhang X."/>
            <person name="Sun H."/>
            <person name="Wang H."/>
        </authorList>
    </citation>
    <scope>NUCLEOTIDE SEQUENCE [LARGE SCALE GENOMIC DNA]</scope>
    <source>
        <strain evidence="3">TB1705</strain>
        <tissue evidence="3">Leaf</tissue>
    </source>
</reference>
<dbReference type="PANTHER" id="PTHR45648">
    <property type="entry name" value="GDSL LIPASE/ACYLHYDROLASE FAMILY PROTEIN (AFU_ORTHOLOGUE AFUA_4G14700)"/>
    <property type="match status" value="1"/>
</dbReference>
<evidence type="ECO:0000313" key="4">
    <source>
        <dbReference type="Proteomes" id="UP000541444"/>
    </source>
</evidence>
<dbReference type="EMBL" id="JACGCM010000882">
    <property type="protein sequence ID" value="KAF6164920.1"/>
    <property type="molecule type" value="Genomic_DNA"/>
</dbReference>
<protein>
    <submittedName>
        <fullName evidence="3">Uncharacterized protein</fullName>
    </submittedName>
</protein>
<dbReference type="Gene3D" id="3.40.50.1110">
    <property type="entry name" value="SGNH hydrolase"/>
    <property type="match status" value="1"/>
</dbReference>
<dbReference type="GO" id="GO:0016787">
    <property type="term" value="F:hydrolase activity"/>
    <property type="evidence" value="ECO:0007669"/>
    <property type="project" value="UniProtKB-KW"/>
</dbReference>
<proteinExistence type="predicted"/>
<organism evidence="3 4">
    <name type="scientific">Kingdonia uniflora</name>
    <dbReference type="NCBI Taxonomy" id="39325"/>
    <lineage>
        <taxon>Eukaryota</taxon>
        <taxon>Viridiplantae</taxon>
        <taxon>Streptophyta</taxon>
        <taxon>Embryophyta</taxon>
        <taxon>Tracheophyta</taxon>
        <taxon>Spermatophyta</taxon>
        <taxon>Magnoliopsida</taxon>
        <taxon>Ranunculales</taxon>
        <taxon>Circaeasteraceae</taxon>
        <taxon>Kingdonia</taxon>
    </lineage>
</organism>
<evidence type="ECO:0000313" key="3">
    <source>
        <dbReference type="EMBL" id="KAF6164920.1"/>
    </source>
</evidence>
<dbReference type="AlphaFoldDB" id="A0A7J7ND38"/>